<protein>
    <submittedName>
        <fullName evidence="3">Uncharacterized protein</fullName>
    </submittedName>
</protein>
<evidence type="ECO:0000256" key="2">
    <source>
        <dbReference type="SAM" id="MobiDB-lite"/>
    </source>
</evidence>
<reference evidence="4" key="2">
    <citation type="journal article" date="2008" name="Nucleic Acids Res.">
        <title>The rice annotation project database (RAP-DB): 2008 update.</title>
        <authorList>
            <consortium name="The rice annotation project (RAP)"/>
        </authorList>
    </citation>
    <scope>GENOME REANNOTATION</scope>
    <source>
        <strain evidence="4">cv. Nipponbare</strain>
    </source>
</reference>
<accession>Q6ZIU6</accession>
<organism evidence="3 4">
    <name type="scientific">Oryza sativa subsp. japonica</name>
    <name type="common">Rice</name>
    <dbReference type="NCBI Taxonomy" id="39947"/>
    <lineage>
        <taxon>Eukaryota</taxon>
        <taxon>Viridiplantae</taxon>
        <taxon>Streptophyta</taxon>
        <taxon>Embryophyta</taxon>
        <taxon>Tracheophyta</taxon>
        <taxon>Spermatophyta</taxon>
        <taxon>Magnoliopsida</taxon>
        <taxon>Liliopsida</taxon>
        <taxon>Poales</taxon>
        <taxon>Poaceae</taxon>
        <taxon>BOP clade</taxon>
        <taxon>Oryzoideae</taxon>
        <taxon>Oryzeae</taxon>
        <taxon>Oryzinae</taxon>
        <taxon>Oryza</taxon>
        <taxon>Oryza sativa</taxon>
    </lineage>
</organism>
<feature type="region of interest" description="Disordered" evidence="2">
    <location>
        <begin position="89"/>
        <end position="138"/>
    </location>
</feature>
<dbReference type="Proteomes" id="UP000000763">
    <property type="component" value="Chromosome 8"/>
</dbReference>
<sequence length="138" mass="15773">MERTFVPLMGQREYLRWIWVPPPPIDEWATRETLTERMEYHRNVFARREAEEKERRLSKVVRESTDAEEVARARADLYERVTLRTEARGGGGFTLAGRLHRIQDGKEEDAASESVASHQVGEEEEETGGEALASSSSP</sequence>
<evidence type="ECO:0000313" key="4">
    <source>
        <dbReference type="Proteomes" id="UP000000763"/>
    </source>
</evidence>
<feature type="coiled-coil region" evidence="1">
    <location>
        <begin position="43"/>
        <end position="70"/>
    </location>
</feature>
<gene>
    <name evidence="3" type="primary">OJ1211_G06.7</name>
</gene>
<reference evidence="4" key="1">
    <citation type="journal article" date="2005" name="Nature">
        <title>The map-based sequence of the rice genome.</title>
        <authorList>
            <consortium name="International rice genome sequencing project (IRGSP)"/>
            <person name="Matsumoto T."/>
            <person name="Wu J."/>
            <person name="Kanamori H."/>
            <person name="Katayose Y."/>
            <person name="Fujisawa M."/>
            <person name="Namiki N."/>
            <person name="Mizuno H."/>
            <person name="Yamamoto K."/>
            <person name="Antonio B.A."/>
            <person name="Baba T."/>
            <person name="Sakata K."/>
            <person name="Nagamura Y."/>
            <person name="Aoki H."/>
            <person name="Arikawa K."/>
            <person name="Arita K."/>
            <person name="Bito T."/>
            <person name="Chiden Y."/>
            <person name="Fujitsuka N."/>
            <person name="Fukunaka R."/>
            <person name="Hamada M."/>
            <person name="Harada C."/>
            <person name="Hayashi A."/>
            <person name="Hijishita S."/>
            <person name="Honda M."/>
            <person name="Hosokawa S."/>
            <person name="Ichikawa Y."/>
            <person name="Idonuma A."/>
            <person name="Iijima M."/>
            <person name="Ikeda M."/>
            <person name="Ikeno M."/>
            <person name="Ito K."/>
            <person name="Ito S."/>
            <person name="Ito T."/>
            <person name="Ito Y."/>
            <person name="Ito Y."/>
            <person name="Iwabuchi A."/>
            <person name="Kamiya K."/>
            <person name="Karasawa W."/>
            <person name="Kurita K."/>
            <person name="Katagiri S."/>
            <person name="Kikuta A."/>
            <person name="Kobayashi H."/>
            <person name="Kobayashi N."/>
            <person name="Machita K."/>
            <person name="Maehara T."/>
            <person name="Masukawa M."/>
            <person name="Mizubayashi T."/>
            <person name="Mukai Y."/>
            <person name="Nagasaki H."/>
            <person name="Nagata Y."/>
            <person name="Naito S."/>
            <person name="Nakashima M."/>
            <person name="Nakama Y."/>
            <person name="Nakamichi Y."/>
            <person name="Nakamura M."/>
            <person name="Meguro A."/>
            <person name="Negishi M."/>
            <person name="Ohta I."/>
            <person name="Ohta T."/>
            <person name="Okamoto M."/>
            <person name="Ono N."/>
            <person name="Saji S."/>
            <person name="Sakaguchi M."/>
            <person name="Sakai K."/>
            <person name="Shibata M."/>
            <person name="Shimokawa T."/>
            <person name="Song J."/>
            <person name="Takazaki Y."/>
            <person name="Terasawa K."/>
            <person name="Tsugane M."/>
            <person name="Tsuji K."/>
            <person name="Ueda S."/>
            <person name="Waki K."/>
            <person name="Yamagata H."/>
            <person name="Yamamoto M."/>
            <person name="Yamamoto S."/>
            <person name="Yamane H."/>
            <person name="Yoshiki S."/>
            <person name="Yoshihara R."/>
            <person name="Yukawa K."/>
            <person name="Zhong H."/>
            <person name="Yano M."/>
            <person name="Yuan Q."/>
            <person name="Ouyang S."/>
            <person name="Liu J."/>
            <person name="Jones K.M."/>
            <person name="Gansberger K."/>
            <person name="Moffat K."/>
            <person name="Hill J."/>
            <person name="Bera J."/>
            <person name="Fadrosh D."/>
            <person name="Jin S."/>
            <person name="Johri S."/>
            <person name="Kim M."/>
            <person name="Overton L."/>
            <person name="Reardon M."/>
            <person name="Tsitrin T."/>
            <person name="Vuong H."/>
            <person name="Weaver B."/>
            <person name="Ciecko A."/>
            <person name="Tallon L."/>
            <person name="Jackson J."/>
            <person name="Pai G."/>
            <person name="Aken S.V."/>
            <person name="Utterback T."/>
            <person name="Reidmuller S."/>
            <person name="Feldblyum T."/>
            <person name="Hsiao J."/>
            <person name="Zismann V."/>
            <person name="Iobst S."/>
            <person name="de Vazeille A.R."/>
            <person name="Buell C.R."/>
            <person name="Ying K."/>
            <person name="Li Y."/>
            <person name="Lu T."/>
            <person name="Huang Y."/>
            <person name="Zhao Q."/>
            <person name="Feng Q."/>
            <person name="Zhang L."/>
            <person name="Zhu J."/>
            <person name="Weng Q."/>
            <person name="Mu J."/>
            <person name="Lu Y."/>
            <person name="Fan D."/>
            <person name="Liu Y."/>
            <person name="Guan J."/>
            <person name="Zhang Y."/>
            <person name="Yu S."/>
            <person name="Liu X."/>
            <person name="Zhang Y."/>
            <person name="Hong G."/>
            <person name="Han B."/>
            <person name="Choisne N."/>
            <person name="Demange N."/>
            <person name="Orjeda G."/>
            <person name="Samain S."/>
            <person name="Cattolico L."/>
            <person name="Pelletier E."/>
            <person name="Couloux A."/>
            <person name="Segurens B."/>
            <person name="Wincker P."/>
            <person name="D'Hont A."/>
            <person name="Scarpelli C."/>
            <person name="Weissenbach J."/>
            <person name="Salanoubat M."/>
            <person name="Quetier F."/>
            <person name="Yu Y."/>
            <person name="Kim H.R."/>
            <person name="Rambo T."/>
            <person name="Currie J."/>
            <person name="Collura K."/>
            <person name="Luo M."/>
            <person name="Yang T."/>
            <person name="Ammiraju J.S.S."/>
            <person name="Engler F."/>
            <person name="Soderlund C."/>
            <person name="Wing R.A."/>
            <person name="Palmer L.E."/>
            <person name="de la Bastide M."/>
            <person name="Spiegel L."/>
            <person name="Nascimento L."/>
            <person name="Zutavern T."/>
            <person name="O'Shaughnessy A."/>
            <person name="Dike S."/>
            <person name="Dedhia N."/>
            <person name="Preston R."/>
            <person name="Balija V."/>
            <person name="McCombie W.R."/>
            <person name="Chow T."/>
            <person name="Chen H."/>
            <person name="Chung M."/>
            <person name="Chen C."/>
            <person name="Shaw J."/>
            <person name="Wu H."/>
            <person name="Hsiao K."/>
            <person name="Chao Y."/>
            <person name="Chu M."/>
            <person name="Cheng C."/>
            <person name="Hour A."/>
            <person name="Lee P."/>
            <person name="Lin S."/>
            <person name="Lin Y."/>
            <person name="Liou J."/>
            <person name="Liu S."/>
            <person name="Hsing Y."/>
            <person name="Raghuvanshi S."/>
            <person name="Mohanty A."/>
            <person name="Bharti A.K."/>
            <person name="Gaur A."/>
            <person name="Gupta V."/>
            <person name="Kumar D."/>
            <person name="Ravi V."/>
            <person name="Vij S."/>
            <person name="Kapur A."/>
            <person name="Khurana P."/>
            <person name="Khurana P."/>
            <person name="Khurana J.P."/>
            <person name="Tyagi A.K."/>
            <person name="Gaikwad K."/>
            <person name="Singh A."/>
            <person name="Dalal V."/>
            <person name="Srivastava S."/>
            <person name="Dixit A."/>
            <person name="Pal A.K."/>
            <person name="Ghazi I.A."/>
            <person name="Yadav M."/>
            <person name="Pandit A."/>
            <person name="Bhargava A."/>
            <person name="Sureshbabu K."/>
            <person name="Batra K."/>
            <person name="Sharma T.R."/>
            <person name="Mohapatra T."/>
            <person name="Singh N.K."/>
            <person name="Messing J."/>
            <person name="Nelson A.B."/>
            <person name="Fuks G."/>
            <person name="Kavchok S."/>
            <person name="Keizer G."/>
            <person name="Linton E."/>
            <person name="Llaca V."/>
            <person name="Song R."/>
            <person name="Tanyolac B."/>
            <person name="Young S."/>
            <person name="Ho-Il K."/>
            <person name="Hahn J.H."/>
            <person name="Sangsakoo G."/>
            <person name="Vanavichit A."/>
            <person name="de Mattos Luiz.A.T."/>
            <person name="Zimmer P.D."/>
            <person name="Malone G."/>
            <person name="Dellagostin O."/>
            <person name="de Oliveira A.C."/>
            <person name="Bevan M."/>
            <person name="Bancroft I."/>
            <person name="Minx P."/>
            <person name="Cordum H."/>
            <person name="Wilson R."/>
            <person name="Cheng Z."/>
            <person name="Jin W."/>
            <person name="Jiang J."/>
            <person name="Leong S.A."/>
            <person name="Iwama H."/>
            <person name="Gojobori T."/>
            <person name="Itoh T."/>
            <person name="Niimura Y."/>
            <person name="Fujii Y."/>
            <person name="Habara T."/>
            <person name="Sakai H."/>
            <person name="Sato Y."/>
            <person name="Wilson G."/>
            <person name="Kumar K."/>
            <person name="McCouch S."/>
            <person name="Juretic N."/>
            <person name="Hoen D."/>
            <person name="Wright S."/>
            <person name="Bruskiewich R."/>
            <person name="Bureau T."/>
            <person name="Miyao A."/>
            <person name="Hirochika H."/>
            <person name="Nishikawa T."/>
            <person name="Kadowaki K."/>
            <person name="Sugiura M."/>
            <person name="Burr B."/>
            <person name="Sasaki T."/>
        </authorList>
    </citation>
    <scope>NUCLEOTIDE SEQUENCE [LARGE SCALE GENOMIC DNA]</scope>
    <source>
        <strain evidence="4">cv. Nipponbare</strain>
    </source>
</reference>
<keyword evidence="1" id="KW-0175">Coiled coil</keyword>
<dbReference type="AlphaFoldDB" id="Q6ZIU6"/>
<evidence type="ECO:0000313" key="3">
    <source>
        <dbReference type="EMBL" id="BAD03095.1"/>
    </source>
</evidence>
<dbReference type="EMBL" id="AP003948">
    <property type="protein sequence ID" value="BAD03095.1"/>
    <property type="molecule type" value="Genomic_DNA"/>
</dbReference>
<proteinExistence type="predicted"/>
<name>Q6ZIU6_ORYSJ</name>
<evidence type="ECO:0000256" key="1">
    <source>
        <dbReference type="SAM" id="Coils"/>
    </source>
</evidence>